<organism evidence="3 4">
    <name type="scientific">Mycobacterium paraterrae</name>
    <dbReference type="NCBI Taxonomy" id="577492"/>
    <lineage>
        <taxon>Bacteria</taxon>
        <taxon>Bacillati</taxon>
        <taxon>Actinomycetota</taxon>
        <taxon>Actinomycetes</taxon>
        <taxon>Mycobacteriales</taxon>
        <taxon>Mycobacteriaceae</taxon>
        <taxon>Mycobacterium</taxon>
    </lineage>
</organism>
<dbReference type="Proteomes" id="UP001055336">
    <property type="component" value="Chromosome"/>
</dbReference>
<protein>
    <submittedName>
        <fullName evidence="3">DUF5642 family protein</fullName>
    </submittedName>
</protein>
<sequence>MMRLGVAIASVCLLTACSHGSSEAPPAADITKIVKVKSDFGPGYKVKDTAKTGIDPKVLMTHKLPPGLTFDPPECASFVIGEDMPPGLQGNMAAVAAEGDGGRFIAMALQTSAPVPFQAPPRNCKKVAFQGGRVRGLIEVVDTPQIEGTQTLGVHRVLQTMVQGKPRSGELYNYTAHFGDYQVIVTANPMLVQGQPAKPVDTKQARDLLVKSVAAVRD</sequence>
<accession>A0ABY3VPX2</accession>
<evidence type="ECO:0000256" key="1">
    <source>
        <dbReference type="SAM" id="SignalP"/>
    </source>
</evidence>
<keyword evidence="4" id="KW-1185">Reference proteome</keyword>
<feature type="domain" description="DUF5642" evidence="2">
    <location>
        <begin position="29"/>
        <end position="217"/>
    </location>
</feature>
<dbReference type="EMBL" id="CP092488">
    <property type="protein sequence ID" value="UMB70662.1"/>
    <property type="molecule type" value="Genomic_DNA"/>
</dbReference>
<name>A0ABY3VPX2_9MYCO</name>
<feature type="chain" id="PRO_5045778547" evidence="1">
    <location>
        <begin position="25"/>
        <end position="218"/>
    </location>
</feature>
<evidence type="ECO:0000313" key="4">
    <source>
        <dbReference type="Proteomes" id="UP001055336"/>
    </source>
</evidence>
<feature type="signal peptide" evidence="1">
    <location>
        <begin position="1"/>
        <end position="24"/>
    </location>
</feature>
<reference evidence="3" key="1">
    <citation type="submission" date="2022-08" db="EMBL/GenBank/DDBJ databases">
        <title>Whole genome sequencing of non-tuberculosis mycobacteria type-strains.</title>
        <authorList>
            <person name="Igarashi Y."/>
            <person name="Osugi A."/>
            <person name="Mitarai S."/>
        </authorList>
    </citation>
    <scope>NUCLEOTIDE SEQUENCE</scope>
    <source>
        <strain evidence="3">DSM 45127</strain>
    </source>
</reference>
<gene>
    <name evidence="3" type="ORF">MKK62_04960</name>
</gene>
<dbReference type="InterPro" id="IPR041313">
    <property type="entry name" value="DUF5642"/>
</dbReference>
<dbReference type="PROSITE" id="PS51257">
    <property type="entry name" value="PROKAR_LIPOPROTEIN"/>
    <property type="match status" value="1"/>
</dbReference>
<keyword evidence="1" id="KW-0732">Signal</keyword>
<proteinExistence type="predicted"/>
<dbReference type="Pfam" id="PF18702">
    <property type="entry name" value="DUF5642"/>
    <property type="match status" value="1"/>
</dbReference>
<evidence type="ECO:0000259" key="2">
    <source>
        <dbReference type="Pfam" id="PF18702"/>
    </source>
</evidence>
<evidence type="ECO:0000313" key="3">
    <source>
        <dbReference type="EMBL" id="UMB70662.1"/>
    </source>
</evidence>
<dbReference type="RefSeq" id="WP_240262424.1">
    <property type="nucleotide sequence ID" value="NZ_CP092488.2"/>
</dbReference>